<sequence>MSFQLAFDGSIFREVSGYRFAMVLSGGGALSAALQVVLEDFAAQPGGILGRTQPLSFLIANMMPAVPAIGAVTIGMPSKGALSSGLNLTGFQVASIDRQVVGEYARLSFDFRGTPGFNVVPTVQPAAPPLGVNAAGMVRFGPGAVANANWKPVRDIDSSGKVLSWRTDRCVMDDPIARMLGWRGAAWDVNPEFNWTGVDAAAQSAKGGVAMTVPGMVYEELAGRYCALPRWRAYELERAFATPGGVGSLLRCDLDVVVPKAVHTNSEQGYQPDGRIEERVSIVFSGDIKIPVW</sequence>
<gene>
    <name evidence="1" type="ORF">IPV69_02105</name>
</gene>
<evidence type="ECO:0000313" key="1">
    <source>
        <dbReference type="EMBL" id="QOV90189.1"/>
    </source>
</evidence>
<dbReference type="Proteomes" id="UP000593765">
    <property type="component" value="Chromosome"/>
</dbReference>
<protein>
    <submittedName>
        <fullName evidence="1">Uncharacterized protein</fullName>
    </submittedName>
</protein>
<dbReference type="AlphaFoldDB" id="A0A7M2WXQ1"/>
<keyword evidence="2" id="KW-1185">Reference proteome</keyword>
<proteinExistence type="predicted"/>
<reference evidence="1 2" key="1">
    <citation type="submission" date="2020-10" db="EMBL/GenBank/DDBJ databases">
        <title>Wide distribution of Phycisphaera-like planctomycetes from WD2101 soil group in peatlands and genome analysis of the first cultivated representative.</title>
        <authorList>
            <person name="Dedysh S.N."/>
            <person name="Beletsky A.V."/>
            <person name="Ivanova A."/>
            <person name="Kulichevskaya I.S."/>
            <person name="Suzina N.E."/>
            <person name="Philippov D.A."/>
            <person name="Rakitin A.L."/>
            <person name="Mardanov A.V."/>
            <person name="Ravin N.V."/>
        </authorList>
    </citation>
    <scope>NUCLEOTIDE SEQUENCE [LARGE SCALE GENOMIC DNA]</scope>
    <source>
        <strain evidence="1 2">M1803</strain>
    </source>
</reference>
<dbReference type="RefSeq" id="WP_206293263.1">
    <property type="nucleotide sequence ID" value="NZ_CP063458.1"/>
</dbReference>
<evidence type="ECO:0000313" key="2">
    <source>
        <dbReference type="Proteomes" id="UP000593765"/>
    </source>
</evidence>
<name>A0A7M2WXQ1_9BACT</name>
<dbReference type="KEGG" id="hbs:IPV69_02105"/>
<dbReference type="EMBL" id="CP063458">
    <property type="protein sequence ID" value="QOV90189.1"/>
    <property type="molecule type" value="Genomic_DNA"/>
</dbReference>
<accession>A0A7M2WXQ1</accession>
<organism evidence="1 2">
    <name type="scientific">Humisphaera borealis</name>
    <dbReference type="NCBI Taxonomy" id="2807512"/>
    <lineage>
        <taxon>Bacteria</taxon>
        <taxon>Pseudomonadati</taxon>
        <taxon>Planctomycetota</taxon>
        <taxon>Phycisphaerae</taxon>
        <taxon>Tepidisphaerales</taxon>
        <taxon>Tepidisphaeraceae</taxon>
        <taxon>Humisphaera</taxon>
    </lineage>
</organism>